<sequence length="109" mass="12248">MIRLRAVLCWLETGQVYRRCDTVGGSICSASGIRQNSEVRRSSSLDSLRRNYILPSPSSFIRNLHVVISSDCVCSDGSMVRRDRRDVVLNSDFAGECNDPVWGVVRVLR</sequence>
<comment type="caution">
    <text evidence="1">The sequence shown here is derived from an EMBL/GenBank/DDBJ whole genome shotgun (WGS) entry which is preliminary data.</text>
</comment>
<accession>A0A9Q1ILS8</accession>
<keyword evidence="2" id="KW-1185">Reference proteome</keyword>
<proteinExistence type="predicted"/>
<dbReference type="Proteomes" id="UP001152622">
    <property type="component" value="Chromosome 12"/>
</dbReference>
<evidence type="ECO:0000313" key="1">
    <source>
        <dbReference type="EMBL" id="KAJ8345357.1"/>
    </source>
</evidence>
<organism evidence="1 2">
    <name type="scientific">Synaphobranchus kaupii</name>
    <name type="common">Kaup's arrowtooth eel</name>
    <dbReference type="NCBI Taxonomy" id="118154"/>
    <lineage>
        <taxon>Eukaryota</taxon>
        <taxon>Metazoa</taxon>
        <taxon>Chordata</taxon>
        <taxon>Craniata</taxon>
        <taxon>Vertebrata</taxon>
        <taxon>Euteleostomi</taxon>
        <taxon>Actinopterygii</taxon>
        <taxon>Neopterygii</taxon>
        <taxon>Teleostei</taxon>
        <taxon>Anguilliformes</taxon>
        <taxon>Synaphobranchidae</taxon>
        <taxon>Synaphobranchus</taxon>
    </lineage>
</organism>
<name>A0A9Q1ILS8_SYNKA</name>
<evidence type="ECO:0000313" key="2">
    <source>
        <dbReference type="Proteomes" id="UP001152622"/>
    </source>
</evidence>
<protein>
    <submittedName>
        <fullName evidence="1">Uncharacterized protein</fullName>
    </submittedName>
</protein>
<dbReference type="EMBL" id="JAINUF010000012">
    <property type="protein sequence ID" value="KAJ8345357.1"/>
    <property type="molecule type" value="Genomic_DNA"/>
</dbReference>
<dbReference type="AlphaFoldDB" id="A0A9Q1ILS8"/>
<reference evidence="1" key="1">
    <citation type="journal article" date="2023" name="Science">
        <title>Genome structures resolve the early diversification of teleost fishes.</title>
        <authorList>
            <person name="Parey E."/>
            <person name="Louis A."/>
            <person name="Montfort J."/>
            <person name="Bouchez O."/>
            <person name="Roques C."/>
            <person name="Iampietro C."/>
            <person name="Lluch J."/>
            <person name="Castinel A."/>
            <person name="Donnadieu C."/>
            <person name="Desvignes T."/>
            <person name="Floi Bucao C."/>
            <person name="Jouanno E."/>
            <person name="Wen M."/>
            <person name="Mejri S."/>
            <person name="Dirks R."/>
            <person name="Jansen H."/>
            <person name="Henkel C."/>
            <person name="Chen W.J."/>
            <person name="Zahm M."/>
            <person name="Cabau C."/>
            <person name="Klopp C."/>
            <person name="Thompson A.W."/>
            <person name="Robinson-Rechavi M."/>
            <person name="Braasch I."/>
            <person name="Lecointre G."/>
            <person name="Bobe J."/>
            <person name="Postlethwait J.H."/>
            <person name="Berthelot C."/>
            <person name="Roest Crollius H."/>
            <person name="Guiguen Y."/>
        </authorList>
    </citation>
    <scope>NUCLEOTIDE SEQUENCE</scope>
    <source>
        <strain evidence="1">WJC10195</strain>
    </source>
</reference>
<gene>
    <name evidence="1" type="ORF">SKAU_G00295500</name>
</gene>